<name>A0A0F9MSH5_9ZZZZ</name>
<accession>A0A0F9MSH5</accession>
<reference evidence="1" key="1">
    <citation type="journal article" date="2015" name="Nature">
        <title>Complex archaea that bridge the gap between prokaryotes and eukaryotes.</title>
        <authorList>
            <person name="Spang A."/>
            <person name="Saw J.H."/>
            <person name="Jorgensen S.L."/>
            <person name="Zaremba-Niedzwiedzka K."/>
            <person name="Martijn J."/>
            <person name="Lind A.E."/>
            <person name="van Eijk R."/>
            <person name="Schleper C."/>
            <person name="Guy L."/>
            <person name="Ettema T.J."/>
        </authorList>
    </citation>
    <scope>NUCLEOTIDE SEQUENCE</scope>
</reference>
<sequence>MSDPKVVASLKVLRLTDYESYQLPFRTQAVTDAEVVFVDDLRADDENSLGPVPRITTFAQLKEVFKLGIDHSLGRDSTPPGEFYWSIIGFYLRTGIAAFIPKVLAQNGQPVPAPGAFVFAHWPGAPEFSDTPNPLYHSRAVGGFTNANGDVGFGYSGGAVTGAGGGVYDIWVSADPPVIGTRFYSDAAIRLGWWGGH</sequence>
<protein>
    <submittedName>
        <fullName evidence="1">Uncharacterized protein</fullName>
    </submittedName>
</protein>
<proteinExistence type="predicted"/>
<comment type="caution">
    <text evidence="1">The sequence shown here is derived from an EMBL/GenBank/DDBJ whole genome shotgun (WGS) entry which is preliminary data.</text>
</comment>
<gene>
    <name evidence="1" type="ORF">LCGC14_1423080</name>
</gene>
<dbReference type="AlphaFoldDB" id="A0A0F9MSH5"/>
<organism evidence="1">
    <name type="scientific">marine sediment metagenome</name>
    <dbReference type="NCBI Taxonomy" id="412755"/>
    <lineage>
        <taxon>unclassified sequences</taxon>
        <taxon>metagenomes</taxon>
        <taxon>ecological metagenomes</taxon>
    </lineage>
</organism>
<evidence type="ECO:0000313" key="1">
    <source>
        <dbReference type="EMBL" id="KKM72187.1"/>
    </source>
</evidence>
<dbReference type="EMBL" id="LAZR01009516">
    <property type="protein sequence ID" value="KKM72187.1"/>
    <property type="molecule type" value="Genomic_DNA"/>
</dbReference>